<sequence>MDWKGVKTFCGGKAVRRVVLRWAMHTKTTPISLTVIGEESGSQKSHSKWPVLSGYAMDHACQGHRSNPELGGSRKAVQEQRQIENYHS</sequence>
<comment type="caution">
    <text evidence="2">The sequence shown here is derived from an EMBL/GenBank/DDBJ whole genome shotgun (WGS) entry which is preliminary data.</text>
</comment>
<feature type="region of interest" description="Disordered" evidence="1">
    <location>
        <begin position="62"/>
        <end position="88"/>
    </location>
</feature>
<dbReference type="Proteomes" id="UP000824120">
    <property type="component" value="Chromosome 6"/>
</dbReference>
<organism evidence="2 3">
    <name type="scientific">Solanum commersonii</name>
    <name type="common">Commerson's wild potato</name>
    <name type="synonym">Commerson's nightshade</name>
    <dbReference type="NCBI Taxonomy" id="4109"/>
    <lineage>
        <taxon>Eukaryota</taxon>
        <taxon>Viridiplantae</taxon>
        <taxon>Streptophyta</taxon>
        <taxon>Embryophyta</taxon>
        <taxon>Tracheophyta</taxon>
        <taxon>Spermatophyta</taxon>
        <taxon>Magnoliopsida</taxon>
        <taxon>eudicotyledons</taxon>
        <taxon>Gunneridae</taxon>
        <taxon>Pentapetalae</taxon>
        <taxon>asterids</taxon>
        <taxon>lamiids</taxon>
        <taxon>Solanales</taxon>
        <taxon>Solanaceae</taxon>
        <taxon>Solanoideae</taxon>
        <taxon>Solaneae</taxon>
        <taxon>Solanum</taxon>
    </lineage>
</organism>
<evidence type="ECO:0000256" key="1">
    <source>
        <dbReference type="SAM" id="MobiDB-lite"/>
    </source>
</evidence>
<accession>A0A9J5YIR4</accession>
<gene>
    <name evidence="2" type="ORF">H5410_031596</name>
</gene>
<protein>
    <submittedName>
        <fullName evidence="2">Uncharacterized protein</fullName>
    </submittedName>
</protein>
<dbReference type="AlphaFoldDB" id="A0A9J5YIR4"/>
<reference evidence="2 3" key="1">
    <citation type="submission" date="2020-09" db="EMBL/GenBank/DDBJ databases">
        <title>De no assembly of potato wild relative species, Solanum commersonii.</title>
        <authorList>
            <person name="Cho K."/>
        </authorList>
    </citation>
    <scope>NUCLEOTIDE SEQUENCE [LARGE SCALE GENOMIC DNA]</scope>
    <source>
        <strain evidence="2">LZ3.2</strain>
        <tissue evidence="2">Leaf</tissue>
    </source>
</reference>
<name>A0A9J5YIR4_SOLCO</name>
<keyword evidence="3" id="KW-1185">Reference proteome</keyword>
<dbReference type="EMBL" id="JACXVP010000006">
    <property type="protein sequence ID" value="KAG5600226.1"/>
    <property type="molecule type" value="Genomic_DNA"/>
</dbReference>
<evidence type="ECO:0000313" key="3">
    <source>
        <dbReference type="Proteomes" id="UP000824120"/>
    </source>
</evidence>
<evidence type="ECO:0000313" key="2">
    <source>
        <dbReference type="EMBL" id="KAG5600226.1"/>
    </source>
</evidence>
<proteinExistence type="predicted"/>
<feature type="compositionally biased region" description="Basic and acidic residues" evidence="1">
    <location>
        <begin position="76"/>
        <end position="88"/>
    </location>
</feature>